<protein>
    <submittedName>
        <fullName evidence="1">Cryptochrome/photolyase family protein</fullName>
    </submittedName>
</protein>
<dbReference type="Gene3D" id="1.25.40.80">
    <property type="match status" value="1"/>
</dbReference>
<evidence type="ECO:0000313" key="1">
    <source>
        <dbReference type="EMBL" id="NOU49110.1"/>
    </source>
</evidence>
<dbReference type="SUPFAM" id="SSF48173">
    <property type="entry name" value="Cryptochrome/photolyase FAD-binding domain"/>
    <property type="match status" value="1"/>
</dbReference>
<dbReference type="InterPro" id="IPR014729">
    <property type="entry name" value="Rossmann-like_a/b/a_fold"/>
</dbReference>
<dbReference type="Gene3D" id="1.10.579.10">
    <property type="entry name" value="DNA Cyclobutane Dipyrimidine Photolyase, subunit A, domain 3"/>
    <property type="match status" value="1"/>
</dbReference>
<dbReference type="Pfam" id="PF04244">
    <property type="entry name" value="DPRP"/>
    <property type="match status" value="1"/>
</dbReference>
<name>A0A849V8L1_9GAMM</name>
<proteinExistence type="predicted"/>
<dbReference type="Gene3D" id="1.10.10.1710">
    <property type="entry name" value="Deoxyribodipyrimidine photolyase-related"/>
    <property type="match status" value="1"/>
</dbReference>
<dbReference type="InterPro" id="IPR036134">
    <property type="entry name" value="Crypto/Photolyase_FAD-like_sf"/>
</dbReference>
<dbReference type="RefSeq" id="WP_171624209.1">
    <property type="nucleotide sequence ID" value="NZ_JABBPG010000001.1"/>
</dbReference>
<dbReference type="Gene3D" id="3.40.50.620">
    <property type="entry name" value="HUPs"/>
    <property type="match status" value="1"/>
</dbReference>
<reference evidence="1 2" key="1">
    <citation type="submission" date="2020-04" db="EMBL/GenBank/DDBJ databases">
        <title>Pseudoalteromonas caenipelagi sp. nov., isolated from a tidal flat.</title>
        <authorList>
            <person name="Park S."/>
            <person name="Yoon J.-H."/>
        </authorList>
    </citation>
    <scope>NUCLEOTIDE SEQUENCE [LARGE SCALE GENOMIC DNA]</scope>
    <source>
        <strain evidence="1 2">JBTF-M23</strain>
    </source>
</reference>
<sequence length="523" mass="61115">MKDNYKILRLVLGDQLNAHHSWFKDKNDDVVYVIAELHQEACYTTHHIQKVCAFFCAMENFASALSTAAHHVLHLTLDDTVHYRTLPELLSVLIERYDIKQFEYQLPDEYRLKKQLEEFSSNLKIATKPFETEHFYLNENMLKTDFKAGKSHRMEAFYRKMRKRFNILMQGDQPLGGKWNYDEQNRNKLKSGDHPKVPEPLLFQNDISLIVARIKRHKIKTIGRINNSLLWPVTRTQAKELVDYFCQHCLENFGRFQDAMSCELDDVFGQKQWSLVHSRLSFALNSKMISPAFVVNKAIDFYLKNDKRVSLSQIEGFVRQIIGWREFIRGIYWANMPNYAQLNSLSAHNPLPSWFWDGNTKMNCLRYAIVQSLDFAYAHHIQRLMVTGNFCLLAGINPDEVEQWYLGIYIDALEWVEMPNTRGMSQFADGGIVGSKAYAASGNYIKNMSDYCGKCDYDVTQIVGAKACPLNSLYWRFMTIHEAKFSNNPRQKLVYANWRKKAQSHREEILQQAETYLIEVENL</sequence>
<dbReference type="Proteomes" id="UP000586305">
    <property type="component" value="Unassembled WGS sequence"/>
</dbReference>
<comment type="caution">
    <text evidence="1">The sequence shown here is derived from an EMBL/GenBank/DDBJ whole genome shotgun (WGS) entry which is preliminary data.</text>
</comment>
<accession>A0A849V8L1</accession>
<keyword evidence="1" id="KW-0456">Lyase</keyword>
<dbReference type="AlphaFoldDB" id="A0A849V8L1"/>
<evidence type="ECO:0000313" key="2">
    <source>
        <dbReference type="Proteomes" id="UP000586305"/>
    </source>
</evidence>
<dbReference type="InterPro" id="IPR007357">
    <property type="entry name" value="PhrB-like"/>
</dbReference>
<dbReference type="PANTHER" id="PTHR38657:SF1">
    <property type="entry name" value="SLR1343 PROTEIN"/>
    <property type="match status" value="1"/>
</dbReference>
<dbReference type="PANTHER" id="PTHR38657">
    <property type="entry name" value="SLR1343 PROTEIN"/>
    <property type="match status" value="1"/>
</dbReference>
<organism evidence="1 2">
    <name type="scientific">Pseudoalteromonas caenipelagi</name>
    <dbReference type="NCBI Taxonomy" id="2726988"/>
    <lineage>
        <taxon>Bacteria</taxon>
        <taxon>Pseudomonadati</taxon>
        <taxon>Pseudomonadota</taxon>
        <taxon>Gammaproteobacteria</taxon>
        <taxon>Alteromonadales</taxon>
        <taxon>Pseudoalteromonadaceae</taxon>
        <taxon>Pseudoalteromonas</taxon>
    </lineage>
</organism>
<gene>
    <name evidence="1" type="ORF">HG263_00905</name>
</gene>
<dbReference type="InterPro" id="IPR052551">
    <property type="entry name" value="UV-DNA_repair_photolyase"/>
</dbReference>
<dbReference type="GO" id="GO:0016829">
    <property type="term" value="F:lyase activity"/>
    <property type="evidence" value="ECO:0007669"/>
    <property type="project" value="UniProtKB-KW"/>
</dbReference>
<dbReference type="EMBL" id="JABBPG010000001">
    <property type="protein sequence ID" value="NOU49110.1"/>
    <property type="molecule type" value="Genomic_DNA"/>
</dbReference>
<keyword evidence="2" id="KW-1185">Reference proteome</keyword>